<keyword evidence="7" id="KW-0131">Cell cycle</keyword>
<dbReference type="InterPro" id="IPR005311">
    <property type="entry name" value="PBP_dimer"/>
</dbReference>
<reference evidence="7 9" key="1">
    <citation type="submission" date="2018-01" db="EMBL/GenBank/DDBJ databases">
        <title>The draft genome sequence of Cohaesibacter sp. H1304.</title>
        <authorList>
            <person name="Wang N.-N."/>
            <person name="Du Z.-J."/>
        </authorList>
    </citation>
    <scope>NUCLEOTIDE SEQUENCE [LARGE SCALE GENOMIC DNA]</scope>
    <source>
        <strain evidence="7 9">H1304</strain>
    </source>
</reference>
<dbReference type="Proteomes" id="UP000234881">
    <property type="component" value="Unassembled WGS sequence"/>
</dbReference>
<dbReference type="GO" id="GO:0005886">
    <property type="term" value="C:plasma membrane"/>
    <property type="evidence" value="ECO:0007669"/>
    <property type="project" value="TreeGrafter"/>
</dbReference>
<organism evidence="7 9">
    <name type="scientific">Cohaesibacter celericrescens</name>
    <dbReference type="NCBI Taxonomy" id="2067669"/>
    <lineage>
        <taxon>Bacteria</taxon>
        <taxon>Pseudomonadati</taxon>
        <taxon>Pseudomonadota</taxon>
        <taxon>Alphaproteobacteria</taxon>
        <taxon>Hyphomicrobiales</taxon>
        <taxon>Cohaesibacteraceae</taxon>
    </lineage>
</organism>
<keyword evidence="4" id="KW-0812">Transmembrane</keyword>
<evidence type="ECO:0000256" key="3">
    <source>
        <dbReference type="ARBA" id="ARBA00023136"/>
    </source>
</evidence>
<feature type="domain" description="Penicillin-binding protein dimerisation" evidence="6">
    <location>
        <begin position="74"/>
        <end position="186"/>
    </location>
</feature>
<keyword evidence="7" id="KW-0132">Cell division</keyword>
<dbReference type="GO" id="GO:0071555">
    <property type="term" value="P:cell wall organization"/>
    <property type="evidence" value="ECO:0007669"/>
    <property type="project" value="TreeGrafter"/>
</dbReference>
<keyword evidence="2" id="KW-0378">Hydrolase</keyword>
<evidence type="ECO:0000259" key="6">
    <source>
        <dbReference type="Pfam" id="PF03717"/>
    </source>
</evidence>
<dbReference type="AlphaFoldDB" id="A0A2N5XMD5"/>
<evidence type="ECO:0000259" key="5">
    <source>
        <dbReference type="Pfam" id="PF00905"/>
    </source>
</evidence>
<dbReference type="OrthoDB" id="9789078at2"/>
<dbReference type="EMBL" id="PKUQ01000050">
    <property type="protein sequence ID" value="PLW75577.1"/>
    <property type="molecule type" value="Genomic_DNA"/>
</dbReference>
<gene>
    <name evidence="8" type="ORF">C0081_01595</name>
    <name evidence="7" type="ORF">C0081_19635</name>
</gene>
<dbReference type="PANTHER" id="PTHR30627:SF1">
    <property type="entry name" value="PEPTIDOGLYCAN D,D-TRANSPEPTIDASE FTSI"/>
    <property type="match status" value="1"/>
</dbReference>
<dbReference type="SUPFAM" id="SSF56519">
    <property type="entry name" value="Penicillin binding protein dimerisation domain"/>
    <property type="match status" value="1"/>
</dbReference>
<dbReference type="InterPro" id="IPR012338">
    <property type="entry name" value="Beta-lactam/transpept-like"/>
</dbReference>
<comment type="subcellular location">
    <subcellularLocation>
        <location evidence="1">Membrane</location>
    </subcellularLocation>
</comment>
<dbReference type="GO" id="GO:0004180">
    <property type="term" value="F:carboxypeptidase activity"/>
    <property type="evidence" value="ECO:0007669"/>
    <property type="project" value="UniProtKB-KW"/>
</dbReference>
<dbReference type="InterPro" id="IPR050515">
    <property type="entry name" value="Beta-lactam/transpept"/>
</dbReference>
<dbReference type="Gene3D" id="3.30.450.330">
    <property type="match status" value="1"/>
</dbReference>
<evidence type="ECO:0000313" key="8">
    <source>
        <dbReference type="EMBL" id="PLW79262.1"/>
    </source>
</evidence>
<dbReference type="Pfam" id="PF03717">
    <property type="entry name" value="PBP_dimer"/>
    <property type="match status" value="1"/>
</dbReference>
<proteinExistence type="predicted"/>
<keyword evidence="9" id="KW-1185">Reference proteome</keyword>
<evidence type="ECO:0000256" key="2">
    <source>
        <dbReference type="ARBA" id="ARBA00022645"/>
    </source>
</evidence>
<keyword evidence="4" id="KW-1133">Transmembrane helix</keyword>
<dbReference type="EMBL" id="PKUQ01000001">
    <property type="protein sequence ID" value="PLW79262.1"/>
    <property type="molecule type" value="Genomic_DNA"/>
</dbReference>
<sequence length="572" mass="62619">MDTSHENVTGSTFRHRFDFEGANKVRSEGTCGRIRLSILVFVCCFAVMTGRLVMLGFASPAVASSRSGAQDAMDAARPDIIDRNGEILATDIRTASIFAEPQKIVDIDEAVDALTGVFPDLKSTWLRKRLAGKGSFTWIKREVTPRQQQAVHEAGIPGLGFLHENRRFYPAGNTASHILGLVNVDNQGIAGMEKYIDDSGLSVLHDTGFARSRDQEPVQLSVDIRVQHALRDELSKNMKKFKAIAAAGIVLDVETGEVIGMASLPDYDPNDPKNAQKPDRLNRMTAGVYEMGSVFKTITMAMALDSGQVTISDSFDARQPLRVKGATINDFHAKKRILSVPEIFIYSSNIGTAKMALKVGRENHKAFLRKTHLLDRLQTELPESRSPSFPKKWTDLSTMTISFGHGLTVAPIQLAATAAALVNDGMYIGPTFLKRDKTSIKGETERLVSTETSAAMRYLLRLNAEKGSGKRSRVDGYFVGGKTGTAEKVVNGKYSHNRLRNSFLAAFPMDKPKYVVLVILDEPKGLKETYGYATAGVNAAPTVGSIIRRVGPILGVMPRYEQEFVPTVAASF</sequence>
<dbReference type="GO" id="GO:0051301">
    <property type="term" value="P:cell division"/>
    <property type="evidence" value="ECO:0007669"/>
    <property type="project" value="UniProtKB-KW"/>
</dbReference>
<keyword evidence="3 4" id="KW-0472">Membrane</keyword>
<comment type="caution">
    <text evidence="7">The sequence shown here is derived from an EMBL/GenBank/DDBJ whole genome shotgun (WGS) entry which is preliminary data.</text>
</comment>
<accession>A0A2N5XMD5</accession>
<evidence type="ECO:0000256" key="1">
    <source>
        <dbReference type="ARBA" id="ARBA00004370"/>
    </source>
</evidence>
<keyword evidence="2" id="KW-0121">Carboxypeptidase</keyword>
<dbReference type="InterPro" id="IPR001460">
    <property type="entry name" value="PCN-bd_Tpept"/>
</dbReference>
<dbReference type="Gene3D" id="3.40.710.10">
    <property type="entry name" value="DD-peptidase/beta-lactamase superfamily"/>
    <property type="match status" value="1"/>
</dbReference>
<evidence type="ECO:0000313" key="9">
    <source>
        <dbReference type="Proteomes" id="UP000234881"/>
    </source>
</evidence>
<dbReference type="PANTHER" id="PTHR30627">
    <property type="entry name" value="PEPTIDOGLYCAN D,D-TRANSPEPTIDASE"/>
    <property type="match status" value="1"/>
</dbReference>
<dbReference type="Pfam" id="PF00905">
    <property type="entry name" value="Transpeptidase"/>
    <property type="match status" value="1"/>
</dbReference>
<dbReference type="InterPro" id="IPR036138">
    <property type="entry name" value="PBP_dimer_sf"/>
</dbReference>
<keyword evidence="2" id="KW-0645">Protease</keyword>
<evidence type="ECO:0000313" key="7">
    <source>
        <dbReference type="EMBL" id="PLW75577.1"/>
    </source>
</evidence>
<feature type="transmembrane region" description="Helical" evidence="4">
    <location>
        <begin position="36"/>
        <end position="58"/>
    </location>
</feature>
<name>A0A2N5XMD5_9HYPH</name>
<dbReference type="GO" id="GO:0008658">
    <property type="term" value="F:penicillin binding"/>
    <property type="evidence" value="ECO:0007669"/>
    <property type="project" value="InterPro"/>
</dbReference>
<feature type="domain" description="Penicillin-binding protein transpeptidase" evidence="5">
    <location>
        <begin position="249"/>
        <end position="534"/>
    </location>
</feature>
<dbReference type="SUPFAM" id="SSF56601">
    <property type="entry name" value="beta-lactamase/transpeptidase-like"/>
    <property type="match status" value="1"/>
</dbReference>
<dbReference type="Gene3D" id="3.90.1310.10">
    <property type="entry name" value="Penicillin-binding protein 2a (Domain 2)"/>
    <property type="match status" value="1"/>
</dbReference>
<evidence type="ECO:0000256" key="4">
    <source>
        <dbReference type="SAM" id="Phobius"/>
    </source>
</evidence>
<protein>
    <submittedName>
        <fullName evidence="7">Cell division protein</fullName>
    </submittedName>
</protein>